<dbReference type="InterPro" id="IPR011803">
    <property type="entry name" value="AprA"/>
</dbReference>
<dbReference type="GO" id="GO:0050660">
    <property type="term" value="F:flavin adenine dinucleotide binding"/>
    <property type="evidence" value="ECO:0007669"/>
    <property type="project" value="TreeGrafter"/>
</dbReference>
<dbReference type="PANTHER" id="PTHR11632">
    <property type="entry name" value="SUCCINATE DEHYDROGENASE 2 FLAVOPROTEIN SUBUNIT"/>
    <property type="match status" value="1"/>
</dbReference>
<evidence type="ECO:0000313" key="6">
    <source>
        <dbReference type="Proteomes" id="UP000239867"/>
    </source>
</evidence>
<dbReference type="Gene3D" id="3.50.50.60">
    <property type="entry name" value="FAD/NAD(P)-binding domain"/>
    <property type="match status" value="1"/>
</dbReference>
<dbReference type="InterPro" id="IPR027477">
    <property type="entry name" value="Succ_DH/fumarate_Rdtase_cat_sf"/>
</dbReference>
<dbReference type="KEGG" id="deo:CAY53_10880"/>
<keyword evidence="2" id="KW-0285">Flavoprotein</keyword>
<dbReference type="GO" id="GO:0009055">
    <property type="term" value="F:electron transfer activity"/>
    <property type="evidence" value="ECO:0007669"/>
    <property type="project" value="TreeGrafter"/>
</dbReference>
<proteinExistence type="predicted"/>
<protein>
    <submittedName>
        <fullName evidence="5">Adenylyl-sulfate reductase subunit alpha</fullName>
    </submittedName>
</protein>
<keyword evidence="3" id="KW-0560">Oxidoreductase</keyword>
<evidence type="ECO:0000256" key="2">
    <source>
        <dbReference type="ARBA" id="ARBA00022630"/>
    </source>
</evidence>
<gene>
    <name evidence="5" type="ORF">CAY53_10880</name>
</gene>
<dbReference type="PIRSF" id="PIRSF000171">
    <property type="entry name" value="SDHA_APRA_LASPO"/>
    <property type="match status" value="1"/>
</dbReference>
<dbReference type="SUPFAM" id="SSF46977">
    <property type="entry name" value="Succinate dehydrogenase/fumarate reductase flavoprotein C-terminal domain"/>
    <property type="match status" value="1"/>
</dbReference>
<keyword evidence="6" id="KW-1185">Reference proteome</keyword>
<dbReference type="SUPFAM" id="SSF51905">
    <property type="entry name" value="FAD/NAD(P)-binding domain"/>
    <property type="match status" value="1"/>
</dbReference>
<comment type="cofactor">
    <cofactor evidence="1">
        <name>FAD</name>
        <dbReference type="ChEBI" id="CHEBI:57692"/>
    </cofactor>
</comment>
<reference evidence="5 6" key="1">
    <citation type="journal article" date="2018" name="MBio">
        <title>Insights into the evolution of host association through the isolation and characterization of a novel human periodontal pathobiont, Desulfobulbus oralis.</title>
        <authorList>
            <person name="Cross K.L."/>
            <person name="Chirania P."/>
            <person name="Xiong W."/>
            <person name="Beall C.J."/>
            <person name="Elkins J.G."/>
            <person name="Giannone R.J."/>
            <person name="Griffen A.L."/>
            <person name="Guss A.M."/>
            <person name="Hettich R.L."/>
            <person name="Joshi S.S."/>
            <person name="Mokrzan E.M."/>
            <person name="Martin R.K."/>
            <person name="Zhulin I.B."/>
            <person name="Leys E.J."/>
            <person name="Podar M."/>
        </authorList>
    </citation>
    <scope>NUCLEOTIDE SEQUENCE [LARGE SCALE GENOMIC DNA]</scope>
    <source>
        <strain evidence="5 6">ORNL</strain>
    </source>
</reference>
<organism evidence="5 6">
    <name type="scientific">Desulfobulbus oralis</name>
    <dbReference type="NCBI Taxonomy" id="1986146"/>
    <lineage>
        <taxon>Bacteria</taxon>
        <taxon>Pseudomonadati</taxon>
        <taxon>Thermodesulfobacteriota</taxon>
        <taxon>Desulfobulbia</taxon>
        <taxon>Desulfobulbales</taxon>
        <taxon>Desulfobulbaceae</taxon>
        <taxon>Desulfobulbus</taxon>
    </lineage>
</organism>
<dbReference type="InterPro" id="IPR003953">
    <property type="entry name" value="FAD-dep_OxRdtase_2_FAD-bd"/>
</dbReference>
<dbReference type="RefSeq" id="WP_104937126.1">
    <property type="nucleotide sequence ID" value="NZ_CP021255.1"/>
</dbReference>
<dbReference type="SUPFAM" id="SSF56425">
    <property type="entry name" value="Succinate dehydrogenase/fumarate reductase flavoprotein, catalytic domain"/>
    <property type="match status" value="1"/>
</dbReference>
<dbReference type="Pfam" id="PF00890">
    <property type="entry name" value="FAD_binding_2"/>
    <property type="match status" value="1"/>
</dbReference>
<dbReference type="AlphaFoldDB" id="A0A2L1GQG4"/>
<dbReference type="GO" id="GO:0005886">
    <property type="term" value="C:plasma membrane"/>
    <property type="evidence" value="ECO:0007669"/>
    <property type="project" value="TreeGrafter"/>
</dbReference>
<name>A0A2L1GQG4_9BACT</name>
<dbReference type="OrthoDB" id="9806724at2"/>
<feature type="domain" description="FAD-dependent oxidoreductase 2 FAD-binding" evidence="4">
    <location>
        <begin position="25"/>
        <end position="269"/>
    </location>
</feature>
<dbReference type="NCBIfam" id="TIGR02061">
    <property type="entry name" value="aprA"/>
    <property type="match status" value="1"/>
</dbReference>
<dbReference type="InterPro" id="IPR030664">
    <property type="entry name" value="SdhA/FrdA/AprA"/>
</dbReference>
<dbReference type="PANTHER" id="PTHR11632:SF51">
    <property type="entry name" value="SUCCINATE DEHYDROGENASE [UBIQUINONE] FLAVOPROTEIN SUBUNIT, MITOCHONDRIAL"/>
    <property type="match status" value="1"/>
</dbReference>
<accession>A0A2L1GQG4</accession>
<dbReference type="EMBL" id="CP021255">
    <property type="protein sequence ID" value="AVD71912.1"/>
    <property type="molecule type" value="Genomic_DNA"/>
</dbReference>
<sequence>MALPNKPKGEIEAVDNPEIVEHKCDVLIVGGGMAACGAAFEIKKWAPDDMKIILVDKSALERSGAVAQGLSAINTYIGENAIEDYVKMVRNDLMGVVREDLIYDLGRHVDESVMLFEEWGLPVWKRAEDGSNLNGAAPAKTLREGGQPVRTGKWQIMINGESYKPIVAEPAKKALGEENILERIFIVKLLLDKNRDNTIAGAVGFSTRENKVHVFTATAILVACGGAVNIFRPRSTGEGKGRAWYPVWNAGSTYTMCAQVGATLTMMENRFTPSRFKDGYGPVGAWFLLFKAKVQNGLGEFYASGDFAKAELAKYMPYGQSPVTPTCLRNHLMLEELKAGRGPIYMATDVALKAFLDAQKEAGKDDKEIKKFWKHLESEAWEDFLDMSVGQAGLWAGMNIEPEKIGSEIMPTEPYMLGSHSGCCGIWTSGPEEDWVPKVDGPRSHQYKWGYNRMTTVDGLFTAGDGVGASGHKFSSGSHAEGRLAAKQMVRYCRDHKDFKPELAQTPQELADMIYAPVKRYHQFEGASTAADVNPNYCKPAGLMMRLMKATDEYGGGVATYYMTSGKLLNICLDLLRLLREDADKMAAGDLHELLRAWENYHRIWCVETHIRHIEFRKESRYPGFYYRSDYPTCDDENWKCFVNSTFDPKTQEWKCEKVKCINIIETEPWI</sequence>
<evidence type="ECO:0000313" key="5">
    <source>
        <dbReference type="EMBL" id="AVD71912.1"/>
    </source>
</evidence>
<dbReference type="GO" id="GO:0000104">
    <property type="term" value="F:succinate dehydrogenase activity"/>
    <property type="evidence" value="ECO:0007669"/>
    <property type="project" value="TreeGrafter"/>
</dbReference>
<evidence type="ECO:0000259" key="4">
    <source>
        <dbReference type="Pfam" id="PF00890"/>
    </source>
</evidence>
<dbReference type="Proteomes" id="UP000239867">
    <property type="component" value="Chromosome"/>
</dbReference>
<dbReference type="GO" id="GO:0009061">
    <property type="term" value="P:anaerobic respiration"/>
    <property type="evidence" value="ECO:0007669"/>
    <property type="project" value="TreeGrafter"/>
</dbReference>
<dbReference type="InterPro" id="IPR036188">
    <property type="entry name" value="FAD/NAD-bd_sf"/>
</dbReference>
<evidence type="ECO:0000256" key="3">
    <source>
        <dbReference type="ARBA" id="ARBA00023002"/>
    </source>
</evidence>
<evidence type="ECO:0000256" key="1">
    <source>
        <dbReference type="ARBA" id="ARBA00001974"/>
    </source>
</evidence>
<dbReference type="Gene3D" id="3.90.700.10">
    <property type="entry name" value="Succinate dehydrogenase/fumarate reductase flavoprotein, catalytic domain"/>
    <property type="match status" value="1"/>
</dbReference>
<dbReference type="InterPro" id="IPR037099">
    <property type="entry name" value="Fum_R/Succ_DH_flav-like_C_sf"/>
</dbReference>